<dbReference type="InterPro" id="IPR004042">
    <property type="entry name" value="Intein_endonuc_central"/>
</dbReference>
<name>A0A172WHF7_9EURY</name>
<feature type="domain" description="MCM C-terminal AAA(+) ATPase" evidence="11">
    <location>
        <begin position="800"/>
        <end position="856"/>
    </location>
</feature>
<evidence type="ECO:0000259" key="11">
    <source>
        <dbReference type="PROSITE" id="PS50051"/>
    </source>
</evidence>
<keyword evidence="10" id="KW-0238">DNA-binding</keyword>
<feature type="domain" description="DOD-type homing endonuclease" evidence="12">
    <location>
        <begin position="1069"/>
        <end position="1210"/>
    </location>
</feature>
<keyword evidence="4" id="KW-0547">Nucleotide-binding</keyword>
<dbReference type="InterPro" id="IPR010982">
    <property type="entry name" value="Lambda_DNA-bd_dom_sf"/>
</dbReference>
<dbReference type="InterPro" id="IPR027434">
    <property type="entry name" value="Homing_endonucl"/>
</dbReference>
<dbReference type="Pfam" id="PF17855">
    <property type="entry name" value="MCM_lid"/>
    <property type="match status" value="1"/>
</dbReference>
<dbReference type="GO" id="GO:0016539">
    <property type="term" value="P:intein-mediated protein splicing"/>
    <property type="evidence" value="ECO:0007669"/>
    <property type="project" value="InterPro"/>
</dbReference>
<keyword evidence="6" id="KW-0347">Helicase</keyword>
<dbReference type="PROSITE" id="PS50819">
    <property type="entry name" value="INTEIN_ENDONUCLEASE"/>
    <property type="match status" value="2"/>
</dbReference>
<dbReference type="InterPro" id="IPR027417">
    <property type="entry name" value="P-loop_NTPase"/>
</dbReference>
<dbReference type="Gene3D" id="3.10.28.10">
    <property type="entry name" value="Homing endonucleases"/>
    <property type="match status" value="2"/>
</dbReference>
<evidence type="ECO:0000256" key="5">
    <source>
        <dbReference type="ARBA" id="ARBA00022801"/>
    </source>
</evidence>
<accession>A0A172WHF7</accession>
<dbReference type="InterPro" id="IPR030934">
    <property type="entry name" value="Intein_C"/>
</dbReference>
<dbReference type="PANTHER" id="PTHR11630">
    <property type="entry name" value="DNA REPLICATION LICENSING FACTOR MCM FAMILY MEMBER"/>
    <property type="match status" value="1"/>
</dbReference>
<evidence type="ECO:0000256" key="6">
    <source>
        <dbReference type="ARBA" id="ARBA00022806"/>
    </source>
</evidence>
<feature type="domain" description="MCM C-terminal AAA(+) ATPase" evidence="11">
    <location>
        <begin position="1449"/>
        <end position="1523"/>
    </location>
</feature>
<dbReference type="InterPro" id="IPR033762">
    <property type="entry name" value="MCM_OB"/>
</dbReference>
<dbReference type="InterPro" id="IPR006141">
    <property type="entry name" value="Intein_N"/>
</dbReference>
<dbReference type="NCBIfam" id="TIGR01445">
    <property type="entry name" value="intein_Nterm"/>
    <property type="match status" value="3"/>
</dbReference>
<dbReference type="Pfam" id="PF14551">
    <property type="entry name" value="MCM_N"/>
    <property type="match status" value="1"/>
</dbReference>
<feature type="domain" description="DOD-type homing endonuclease" evidence="12">
    <location>
        <begin position="496"/>
        <end position="633"/>
    </location>
</feature>
<dbReference type="GeneID" id="28495758"/>
<dbReference type="InterPro" id="IPR012340">
    <property type="entry name" value="NA-bd_OB-fold"/>
</dbReference>
<dbReference type="Gene3D" id="3.40.50.300">
    <property type="entry name" value="P-loop containing nucleotide triphosphate hydrolases"/>
    <property type="match status" value="3"/>
</dbReference>
<dbReference type="Gene3D" id="2.170.16.10">
    <property type="entry name" value="Hedgehog/Intein (Hint) domain"/>
    <property type="match status" value="5"/>
</dbReference>
<dbReference type="InterPro" id="IPR031327">
    <property type="entry name" value="MCM"/>
</dbReference>
<dbReference type="Pfam" id="PF14528">
    <property type="entry name" value="LAGLIDADG_3"/>
    <property type="match status" value="4"/>
</dbReference>
<comment type="similarity">
    <text evidence="1">Belongs to the MCM family.</text>
</comment>
<dbReference type="FunFam" id="3.30.1640.10:FF:000038">
    <property type="entry name" value="Cell division control protein 21"/>
    <property type="match status" value="1"/>
</dbReference>
<dbReference type="SUPFAM" id="SSF47413">
    <property type="entry name" value="lambda repressor-like DNA-binding domains"/>
    <property type="match status" value="1"/>
</dbReference>
<dbReference type="Gene3D" id="3.30.1640.10">
    <property type="entry name" value="mini-chromosome maintenance (MCM) complex, chain A, domain 1"/>
    <property type="match status" value="1"/>
</dbReference>
<evidence type="ECO:0000256" key="3">
    <source>
        <dbReference type="ARBA" id="ARBA00022705"/>
    </source>
</evidence>
<protein>
    <recommendedName>
        <fullName evidence="2">DNA helicase</fullName>
        <ecNumber evidence="2">3.6.4.12</ecNumber>
    </recommendedName>
</protein>
<dbReference type="RefSeq" id="WP_068665836.1">
    <property type="nucleotide sequence ID" value="NZ_CP015520.1"/>
</dbReference>
<dbReference type="SMART" id="SM00350">
    <property type="entry name" value="MCM"/>
    <property type="match status" value="1"/>
</dbReference>
<dbReference type="CDD" id="cd00093">
    <property type="entry name" value="HTH_XRE"/>
    <property type="match status" value="1"/>
</dbReference>
<dbReference type="Pfam" id="PF01381">
    <property type="entry name" value="HTH_3"/>
    <property type="match status" value="1"/>
</dbReference>
<dbReference type="InterPro" id="IPR004860">
    <property type="entry name" value="LAGLIDADG_dom"/>
</dbReference>
<feature type="domain" description="HTH cro/C1-type" evidence="13">
    <location>
        <begin position="706"/>
        <end position="756"/>
    </location>
</feature>
<dbReference type="SUPFAM" id="SSF55608">
    <property type="entry name" value="Homing endonucleases"/>
    <property type="match status" value="4"/>
</dbReference>
<evidence type="ECO:0000259" key="13">
    <source>
        <dbReference type="PROSITE" id="PS50943"/>
    </source>
</evidence>
<dbReference type="GO" id="GO:0042555">
    <property type="term" value="C:MCM complex"/>
    <property type="evidence" value="ECO:0007669"/>
    <property type="project" value="TreeGrafter"/>
</dbReference>
<evidence type="ECO:0000256" key="1">
    <source>
        <dbReference type="ARBA" id="ARBA00008010"/>
    </source>
</evidence>
<dbReference type="GO" id="GO:0006260">
    <property type="term" value="P:DNA replication"/>
    <property type="evidence" value="ECO:0007669"/>
    <property type="project" value="UniProtKB-KW"/>
</dbReference>
<dbReference type="InterPro" id="IPR027925">
    <property type="entry name" value="MCM_N"/>
</dbReference>
<dbReference type="Pfam" id="PF17207">
    <property type="entry name" value="MCM_OB"/>
    <property type="match status" value="1"/>
</dbReference>
<dbReference type="InterPro" id="IPR036388">
    <property type="entry name" value="WH-like_DNA-bd_sf"/>
</dbReference>
<dbReference type="KEGG" id="tpie:A7C91_06150"/>
<evidence type="ECO:0000256" key="2">
    <source>
        <dbReference type="ARBA" id="ARBA00012551"/>
    </source>
</evidence>
<dbReference type="SMART" id="SM00305">
    <property type="entry name" value="HintC"/>
    <property type="match status" value="3"/>
</dbReference>
<dbReference type="InterPro" id="IPR041562">
    <property type="entry name" value="MCM_lid"/>
</dbReference>
<evidence type="ECO:0000313" key="14">
    <source>
        <dbReference type="EMBL" id="ANF22799.1"/>
    </source>
</evidence>
<dbReference type="FunFam" id="3.40.50.300:FF:002469">
    <property type="entry name" value="Cell division control protein 21"/>
    <property type="match status" value="1"/>
</dbReference>
<dbReference type="InterPro" id="IPR003586">
    <property type="entry name" value="Hint_dom_C"/>
</dbReference>
<dbReference type="Gene3D" id="2.20.28.10">
    <property type="match status" value="1"/>
</dbReference>
<dbReference type="PRINTS" id="PR00379">
    <property type="entry name" value="INTEIN"/>
</dbReference>
<evidence type="ECO:0000256" key="9">
    <source>
        <dbReference type="ARBA" id="ARBA00023000"/>
    </source>
</evidence>
<evidence type="ECO:0000256" key="7">
    <source>
        <dbReference type="ARBA" id="ARBA00022813"/>
    </source>
</evidence>
<dbReference type="SUPFAM" id="SSF52540">
    <property type="entry name" value="P-loop containing nucleoside triphosphate hydrolases"/>
    <property type="match status" value="2"/>
</dbReference>
<dbReference type="Proteomes" id="UP000076969">
    <property type="component" value="Chromosome"/>
</dbReference>
<dbReference type="SUPFAM" id="SSF50249">
    <property type="entry name" value="Nucleic acid-binding proteins"/>
    <property type="match status" value="1"/>
</dbReference>
<dbReference type="GO" id="GO:0005524">
    <property type="term" value="F:ATP binding"/>
    <property type="evidence" value="ECO:0007669"/>
    <property type="project" value="UniProtKB-KW"/>
</dbReference>
<dbReference type="PROSITE" id="PS50817">
    <property type="entry name" value="INTEIN_N_TER"/>
    <property type="match status" value="3"/>
</dbReference>
<keyword evidence="15" id="KW-1185">Reference proteome</keyword>
<feature type="domain" description="MCM C-terminal AAA(+) ATPase" evidence="11">
    <location>
        <begin position="279"/>
        <end position="335"/>
    </location>
</feature>
<sequence length="2202" mass="250733">MDREEIIERYARFLREYVDDDGNEVYLNKLKDLLTVTPKRSLSIDWAHLNSYDPELAEELIKNPEESILAAEDAIQIVLREPPLLKEEEFKVHARFFNLPKTLLVKDLGSEHINRLIQVEGIITRVSEVKPYVERAVFACKDCGNEMVRIQRPYENIVKPNKCDACGSRNIDLDVDKSKFINFQSFRLQDRPESLKGGQMPRFVDAILLDDLVDTALPGDRVVVTGILRVILEQKDKRPIFKKVLEVNHIEQLSKEIEELEITPEDEQKIRELARRKDIVDAIVDSIAPAIWGHRTVKKGIALALFGGVQRTLPDGTKLRGESHILLVGDPGVAKCVDYNTQVVLADGSLGKIGELVEGAIKRAKKEGTLSRVDDGFYAPIDLELYALDARTLKVKKAKANIAWKRTAPERMFLIRTASGREIRVTPTHPFFVFENGQFKTRKAEELKASDFIAVPRIIPIDGKPTMLWDIEIEKSKTAKSRLKPPEFADEEFWYVIGLLAGEGYAQNRNGSATIFFTNNDEKLIQKVYEYFRKLDLNPTIRKPHRGKSAKEVYVNSVEFFRLFKRLGIAENSSKKKVPSQIFSARVEDIKAFLRGYFDAEGTVDRAKPKITVVSASLELLRDVQHLLLRFGIKSQLHATRGRATNGKTKEAKTYYRLVITGKDVIKFGETIGFGVEEKAKLLAKVTNGIKLNTNVDVIPGVSKLLRELRESAGLRQKDLGINRSTYLHYEQGDRLPSREKLKTVVETLKEKSPDVPKKLKVLEMLADSDIFWDRVVEVREYKPEHPWVYDLQVPEHHNFIANDIFVHNSQLLRYVANLAPRAIYTSGKSSSAAGLCVAPDSIVVTDDGALEISLLTECQMRESGSIEYAEGIEYSPFLGETVSIEKGRIEQAPLSRVWRLKAPERLIKVKTTTGKELILTPETKLRTIEKGTLKWIKAEDIKPDTYVATVRRIEVPEKHITVLELLSDLDELVICGIKDKVRELIERACKNLGVTKRELAKRLWVSEDAVYYNWVSQNARGNIRMKHLRELIELAGTSWEEIKPECMSLQAGTGIKLPKYVDERLAYFAGLIAGDGDVSKSEWGVSIRFSNGSESLRKKFKSLAKELFDIEAKESRQSNRVPAVRFHSKIVAQLLEKLGIPPSPKSSHLDIAPQLMVAPEEVLAAFIRGLFDCDGTVVVREKGSSYIKLDTTSERLAKKLQLALLRFGIVSHLRRRRRAGAISEINGKQVVSKHDRWELKVYGENITKFAAFIGMEHPEKAKKLEKLVKALEGSKIDTDVDVVPEVGGLIREVREFYGLSIEDAYGSNLGSAVERGKPISRRALQRVVERLKERTDISKIPIELPNKLRLNIGHLIKPEELGMTYAEFYELFRRKRSRALPYDLLVKVANIIKERDEKTYREIVWTLSEISGNEERIRVKLSILEEIAHSDVLWEKVKDIEVIESPYKYVYDLTVEGSHSFIANGFIVHNTAAAVRDEFTGSWVLEAGVLVLADGGFALIDEFDKMSDRDRSAIHEALEQQSYHKDFELLLADGRKVKIGEFVDRLIEENRDKVILGKDTEILPVDDLYLLAYDLEKKEIVKVKADRVSRHIAPDHFIRLNFSNGIEITVTPEHPVMVWENGRIVEKPAKEVKEESLVIGVKSYPLLGNGKNGKELALSLFSDRNLYKFKKGVRFPPDAFRLSEDELKKFVKVIWERRRSKLNGKTCVRFPTKGLAEDFHDILLLLEVDSVVRSVGAAYVVLPRTREAAERFSKIVREECTTPYEEYLPGDFARAVLRAIKILNLRIPHSDRVKLYRNPVKRALVERYLQVARERIRELKNLEEERNYEAIFEVLSGARLYRKYGTTPKRLKKLALENVEWAVRITLDEAEQLIKAAERELAPVEEYLKSNVCFHVVSKVKKIPNTDSKWVYDVTMEPHHLFISHGLVLHNTISISKAGITATLNARTTVIAAANPKYGRFNRHKSLPEQLDLPPTLLSRFDLIFLLLDEPDEKVDSSIAEHILKVRRGEAEAVTPKIPYDLLKKYIAYARKNIHPVLSKEAMDEIKHYYVRMRKGFKKSGEEEGVRPIPITARQLEALIRLSEAHARMRLSETVTREDAREAIRIVEEMIRKIATDEEGTLDVSILEVGKSSKKINKIDKLIDIIKTLEGEGEFGAPEDKVIEAAKQAGLGSENEIRKLLNGLKRDARIYEPRAGFYRVL</sequence>
<evidence type="ECO:0000256" key="10">
    <source>
        <dbReference type="ARBA" id="ARBA00023125"/>
    </source>
</evidence>
<dbReference type="SUPFAM" id="SSF51294">
    <property type="entry name" value="Hedgehog/intein (Hint) domain"/>
    <property type="match status" value="3"/>
</dbReference>
<dbReference type="PROSITE" id="PS50943">
    <property type="entry name" value="HTH_CROC1"/>
    <property type="match status" value="1"/>
</dbReference>
<dbReference type="Gene3D" id="1.10.10.10">
    <property type="entry name" value="Winged helix-like DNA-binding domain superfamily/Winged helix DNA-binding domain"/>
    <property type="match status" value="1"/>
</dbReference>
<dbReference type="CDD" id="cd00081">
    <property type="entry name" value="Hint"/>
    <property type="match status" value="5"/>
</dbReference>
<dbReference type="EMBL" id="CP015520">
    <property type="protein sequence ID" value="ANF22799.1"/>
    <property type="molecule type" value="Genomic_DNA"/>
</dbReference>
<dbReference type="OrthoDB" id="6747at2157"/>
<dbReference type="SMART" id="SM00530">
    <property type="entry name" value="HTH_XRE"/>
    <property type="match status" value="2"/>
</dbReference>
<evidence type="ECO:0000256" key="8">
    <source>
        <dbReference type="ARBA" id="ARBA00022840"/>
    </source>
</evidence>
<dbReference type="STRING" id="1712654.A7C91_06150"/>
<keyword evidence="8" id="KW-0067">ATP-binding</keyword>
<dbReference type="GO" id="GO:0016787">
    <property type="term" value="F:hydrolase activity"/>
    <property type="evidence" value="ECO:0007669"/>
    <property type="project" value="UniProtKB-KW"/>
</dbReference>
<evidence type="ECO:0000313" key="15">
    <source>
        <dbReference type="Proteomes" id="UP000076969"/>
    </source>
</evidence>
<evidence type="ECO:0000256" key="4">
    <source>
        <dbReference type="ARBA" id="ARBA00022741"/>
    </source>
</evidence>
<dbReference type="InterPro" id="IPR003587">
    <property type="entry name" value="Hint_dom_N"/>
</dbReference>
<keyword evidence="3" id="KW-0235">DNA replication</keyword>
<dbReference type="InterPro" id="IPR006142">
    <property type="entry name" value="INTEIN"/>
</dbReference>
<gene>
    <name evidence="14" type="ORF">A7C91_06150</name>
</gene>
<keyword evidence="9" id="KW-0651">Protein splicing</keyword>
<keyword evidence="5" id="KW-0378">Hydrolase</keyword>
<dbReference type="NCBIfam" id="TIGR01443">
    <property type="entry name" value="intein_Cterm"/>
    <property type="match status" value="2"/>
</dbReference>
<evidence type="ECO:0000259" key="12">
    <source>
        <dbReference type="PROSITE" id="PS50819"/>
    </source>
</evidence>
<feature type="domain" description="MCM C-terminal AAA(+) ATPase" evidence="11">
    <location>
        <begin position="1926"/>
        <end position="2004"/>
    </location>
</feature>
<dbReference type="PROSITE" id="PS50818">
    <property type="entry name" value="INTEIN_C_TER"/>
    <property type="match status" value="3"/>
</dbReference>
<dbReference type="GO" id="GO:0003697">
    <property type="term" value="F:single-stranded DNA binding"/>
    <property type="evidence" value="ECO:0007669"/>
    <property type="project" value="TreeGrafter"/>
</dbReference>
<dbReference type="InterPro" id="IPR001208">
    <property type="entry name" value="MCM_dom"/>
</dbReference>
<dbReference type="InterPro" id="IPR001387">
    <property type="entry name" value="Cro/C1-type_HTH"/>
</dbReference>
<dbReference type="SMART" id="SM00306">
    <property type="entry name" value="HintN"/>
    <property type="match status" value="3"/>
</dbReference>
<proteinExistence type="inferred from homology"/>
<keyword evidence="7" id="KW-0068">Autocatalytic cleavage</keyword>
<dbReference type="Pfam" id="PF14890">
    <property type="entry name" value="Intein_splicing"/>
    <property type="match status" value="2"/>
</dbReference>
<dbReference type="Gene3D" id="2.40.50.140">
    <property type="entry name" value="Nucleic acid-binding proteins"/>
    <property type="match status" value="1"/>
</dbReference>
<dbReference type="GO" id="GO:0004519">
    <property type="term" value="F:endonuclease activity"/>
    <property type="evidence" value="ECO:0007669"/>
    <property type="project" value="InterPro"/>
</dbReference>
<dbReference type="GO" id="GO:0017116">
    <property type="term" value="F:single-stranded DNA helicase activity"/>
    <property type="evidence" value="ECO:0007669"/>
    <property type="project" value="TreeGrafter"/>
</dbReference>
<dbReference type="Pfam" id="PF00493">
    <property type="entry name" value="MCM"/>
    <property type="match status" value="3"/>
</dbReference>
<dbReference type="InterPro" id="IPR036844">
    <property type="entry name" value="Hint_dom_sf"/>
</dbReference>
<reference evidence="15" key="1">
    <citation type="journal article" date="2016" name="Syst. Appl. Microbiol.">
        <title>Thermococcus piezophilus sp. nov., a novel hyperthermophilic and piezophilic archaeon with a broad pressure range for growth, isolated from a deepest hydrothermal vent at the Mid-Cayman Rise.</title>
        <authorList>
            <person name="Dalmasso C."/>
            <person name="Oger P."/>
            <person name="Selva G."/>
            <person name="Courtine D."/>
            <person name="L'Haridon S."/>
            <person name="Garlaschelli A."/>
            <person name="Roussel E."/>
            <person name="Miyazaki J."/>
            <person name="Reveillaud J."/>
            <person name="Jebbar M."/>
            <person name="Takai K."/>
            <person name="Maignien L."/>
            <person name="Alain K."/>
        </authorList>
    </citation>
    <scope>NUCLEOTIDE SEQUENCE [LARGE SCALE GENOMIC DNA]</scope>
    <source>
        <strain evidence="15">CDGS</strain>
    </source>
</reference>
<dbReference type="EC" id="3.6.4.12" evidence="2"/>
<organism evidence="14 15">
    <name type="scientific">Thermococcus piezophilus</name>
    <dbReference type="NCBI Taxonomy" id="1712654"/>
    <lineage>
        <taxon>Archaea</taxon>
        <taxon>Methanobacteriati</taxon>
        <taxon>Methanobacteriota</taxon>
        <taxon>Thermococci</taxon>
        <taxon>Thermococcales</taxon>
        <taxon>Thermococcaceae</taxon>
        <taxon>Thermococcus</taxon>
    </lineage>
</organism>
<dbReference type="PROSITE" id="PS50051">
    <property type="entry name" value="MCM_2"/>
    <property type="match status" value="4"/>
</dbReference>
<dbReference type="Gene3D" id="1.10.260.40">
    <property type="entry name" value="lambda repressor-like DNA-binding domains"/>
    <property type="match status" value="1"/>
</dbReference>
<dbReference type="PANTHER" id="PTHR11630:SF66">
    <property type="entry name" value="DNA REPLICATION LICENSING FACTOR MCM4"/>
    <property type="match status" value="1"/>
</dbReference>